<evidence type="ECO:0000313" key="2">
    <source>
        <dbReference type="Proteomes" id="UP000076842"/>
    </source>
</evidence>
<accession>A0A165J1T6</accession>
<proteinExistence type="predicted"/>
<dbReference type="AlphaFoldDB" id="A0A165J1T6"/>
<evidence type="ECO:0008006" key="3">
    <source>
        <dbReference type="Google" id="ProtNLM"/>
    </source>
</evidence>
<evidence type="ECO:0000313" key="1">
    <source>
        <dbReference type="EMBL" id="KZT61258.1"/>
    </source>
</evidence>
<dbReference type="EMBL" id="KV423924">
    <property type="protein sequence ID" value="KZT61258.1"/>
    <property type="molecule type" value="Genomic_DNA"/>
</dbReference>
<organism evidence="1 2">
    <name type="scientific">Calocera cornea HHB12733</name>
    <dbReference type="NCBI Taxonomy" id="1353952"/>
    <lineage>
        <taxon>Eukaryota</taxon>
        <taxon>Fungi</taxon>
        <taxon>Dikarya</taxon>
        <taxon>Basidiomycota</taxon>
        <taxon>Agaricomycotina</taxon>
        <taxon>Dacrymycetes</taxon>
        <taxon>Dacrymycetales</taxon>
        <taxon>Dacrymycetaceae</taxon>
        <taxon>Calocera</taxon>
    </lineage>
</organism>
<reference evidence="1 2" key="1">
    <citation type="journal article" date="2016" name="Mol. Biol. Evol.">
        <title>Comparative Genomics of Early-Diverging Mushroom-Forming Fungi Provides Insights into the Origins of Lignocellulose Decay Capabilities.</title>
        <authorList>
            <person name="Nagy L.G."/>
            <person name="Riley R."/>
            <person name="Tritt A."/>
            <person name="Adam C."/>
            <person name="Daum C."/>
            <person name="Floudas D."/>
            <person name="Sun H."/>
            <person name="Yadav J.S."/>
            <person name="Pangilinan J."/>
            <person name="Larsson K.H."/>
            <person name="Matsuura K."/>
            <person name="Barry K."/>
            <person name="Labutti K."/>
            <person name="Kuo R."/>
            <person name="Ohm R.A."/>
            <person name="Bhattacharya S.S."/>
            <person name="Shirouzu T."/>
            <person name="Yoshinaga Y."/>
            <person name="Martin F.M."/>
            <person name="Grigoriev I.V."/>
            <person name="Hibbett D.S."/>
        </authorList>
    </citation>
    <scope>NUCLEOTIDE SEQUENCE [LARGE SCALE GENOMIC DNA]</scope>
    <source>
        <strain evidence="1 2">HHB12733</strain>
    </source>
</reference>
<keyword evidence="2" id="KW-1185">Reference proteome</keyword>
<dbReference type="Proteomes" id="UP000076842">
    <property type="component" value="Unassembled WGS sequence"/>
</dbReference>
<protein>
    <recommendedName>
        <fullName evidence="3">F-box domain-containing protein</fullName>
    </recommendedName>
</protein>
<dbReference type="OrthoDB" id="3363537at2759"/>
<name>A0A165J1T6_9BASI</name>
<gene>
    <name evidence="1" type="ORF">CALCODRAFT_491348</name>
</gene>
<sequence length="365" mass="40981">MLLVTTVTLCGAANREKISSYPLVSDAAALKLQHLLVLDLSRPPTQHRQRRGGLHSFQQEEDSRYAVFLARIKDVVRLERSPIDEAPPIDALCIRDLSRPDYAPGEELCRVVDGLLPRLLELHCGWYEYCDLHSFDILKTKFPLERLVISGACGDDVNLDAELLACVPTLHLDVSHALRFPTFPIPVALRQLIIKENDAMDLICRLHEDTHMLENLERLQLTSTVECDLYQCDFDEFLAALKETNTLRALELVLDHSDIRETGALDRLPSNLPGNIECFSLRGSSMGLTDSALWITAVQDRAWLPRLREFAFDLDVVPKQDNNGTATHNDALGGNAEVQEPGVDVTRKIREVMAAFRPLVRISEG</sequence>
<dbReference type="InParanoid" id="A0A165J1T6"/>